<protein>
    <submittedName>
        <fullName evidence="4">Regulator</fullName>
    </submittedName>
</protein>
<dbReference type="Proteomes" id="UP000272474">
    <property type="component" value="Unassembled WGS sequence"/>
</dbReference>
<dbReference type="InterPro" id="IPR011990">
    <property type="entry name" value="TPR-like_helical_dom_sf"/>
</dbReference>
<dbReference type="Pfam" id="PF13401">
    <property type="entry name" value="AAA_22"/>
    <property type="match status" value="1"/>
</dbReference>
<dbReference type="InterPro" id="IPR049945">
    <property type="entry name" value="AAA_22"/>
</dbReference>
<dbReference type="SUPFAM" id="SSF48452">
    <property type="entry name" value="TPR-like"/>
    <property type="match status" value="1"/>
</dbReference>
<evidence type="ECO:0000259" key="3">
    <source>
        <dbReference type="Pfam" id="PF25872"/>
    </source>
</evidence>
<evidence type="ECO:0000313" key="5">
    <source>
        <dbReference type="Proteomes" id="UP000272474"/>
    </source>
</evidence>
<proteinExistence type="predicted"/>
<keyword evidence="5" id="KW-1185">Reference proteome</keyword>
<feature type="domain" description="Winged helix-turn-helix" evidence="3">
    <location>
        <begin position="310"/>
        <end position="382"/>
    </location>
</feature>
<feature type="domain" description="ORC1/DEAH AAA+ ATPase" evidence="2">
    <location>
        <begin position="49"/>
        <end position="148"/>
    </location>
</feature>
<dbReference type="InterPro" id="IPR027417">
    <property type="entry name" value="P-loop_NTPase"/>
</dbReference>
<name>A0A3A9Z8W2_9ACTN</name>
<sequence>MRGFQGSEPPARETPGTGHRPGNLPAELTTFIGRQQEISAIKRQLARSRLVTVTGVAGAGKSRCAVETARQLQERFSHGVWLVELATLRDPELLEHAVVEALGVVDQVPRPPLVTLVEHLADRRLLLVLDGYDHLVEPCAEMVHELLRRAPRLRVLTAGRRPLGVAGERLFPLEPLGAPAPRPLPAPREDSPATLEVVAAAPVALEDGDAAAELGEAAALFAERAAAVLPGFAVTAANRRQVAEVCHRLDGIPLAIELAASRLRTLSLDQILSRLDDRFRLLIGGSRGAPPHHQTLRTAVGWSHELCTPQERLLWARLSVFAGHFELEAAEYVCSSPELPAEEILDVLTELVAQSVVTREDAPSGVRYRMLGTLRAYGADWLEASGDAERLRRRHRDWCTGLVTWCELEWFSPRQAEVALRINDEMPNLRAALEFALEDDEDGRFGLYLAATLWFCWVGCGRLAEGRHWLDRALELATDHEETRLKALWVAGYVAVLQGDTVAALTVLHECREGAERTGNARAAAYSTHLTGCIALIGDEMERAEALLRDALDRYEKIGELTSNVLMARCELAMAIAFQGDLALAVGICEEVRQACEDHGEQWAKTYALYVLGFSAWHRGDTPAAKEMLHESLRVAHAFRDLVSTVQALELLAGITASEGDPVEAAVLQGAAGRLWRSVGMPLFGSEFFNAPHIHCERQVRERLGPARYREYLRQGERLDADAAVARVLYGRGRPSAVASPRAEGERERLAVGESARRLPLPPAPRPDDESAGGAPQRA</sequence>
<evidence type="ECO:0000256" key="1">
    <source>
        <dbReference type="SAM" id="MobiDB-lite"/>
    </source>
</evidence>
<dbReference type="Pfam" id="PF25872">
    <property type="entry name" value="HTH_77"/>
    <property type="match status" value="1"/>
</dbReference>
<feature type="compositionally biased region" description="Basic and acidic residues" evidence="1">
    <location>
        <begin position="743"/>
        <end position="757"/>
    </location>
</feature>
<feature type="region of interest" description="Disordered" evidence="1">
    <location>
        <begin position="736"/>
        <end position="779"/>
    </location>
</feature>
<dbReference type="PRINTS" id="PR00364">
    <property type="entry name" value="DISEASERSIST"/>
</dbReference>
<evidence type="ECO:0000259" key="2">
    <source>
        <dbReference type="Pfam" id="PF13401"/>
    </source>
</evidence>
<dbReference type="SUPFAM" id="SSF52540">
    <property type="entry name" value="P-loop containing nucleoside triphosphate hydrolases"/>
    <property type="match status" value="1"/>
</dbReference>
<dbReference type="RefSeq" id="WP_120676360.1">
    <property type="nucleotide sequence ID" value="NZ_RBAL01000003.1"/>
</dbReference>
<dbReference type="Gene3D" id="3.40.50.300">
    <property type="entry name" value="P-loop containing nucleotide triphosphate hydrolases"/>
    <property type="match status" value="1"/>
</dbReference>
<dbReference type="PANTHER" id="PTHR47691">
    <property type="entry name" value="REGULATOR-RELATED"/>
    <property type="match status" value="1"/>
</dbReference>
<dbReference type="EMBL" id="RBAL01000003">
    <property type="protein sequence ID" value="RKN44698.1"/>
    <property type="molecule type" value="Genomic_DNA"/>
</dbReference>
<gene>
    <name evidence="4" type="ORF">D7294_06055</name>
</gene>
<dbReference type="AlphaFoldDB" id="A0A3A9Z8W2"/>
<comment type="caution">
    <text evidence="4">The sequence shown here is derived from an EMBL/GenBank/DDBJ whole genome shotgun (WGS) entry which is preliminary data.</text>
</comment>
<dbReference type="Gene3D" id="1.25.40.10">
    <property type="entry name" value="Tetratricopeptide repeat domain"/>
    <property type="match status" value="1"/>
</dbReference>
<reference evidence="4 5" key="1">
    <citation type="journal article" date="2014" name="Int. J. Syst. Evol. Microbiol.">
        <title>Streptomyces hoynatensis sp. nov., isolated from deep marine sediment.</title>
        <authorList>
            <person name="Veyisoglu A."/>
            <person name="Sahin N."/>
        </authorList>
    </citation>
    <scope>NUCLEOTIDE SEQUENCE [LARGE SCALE GENOMIC DNA]</scope>
    <source>
        <strain evidence="4 5">KCTC 29097</strain>
    </source>
</reference>
<accession>A0A3A9Z8W2</accession>
<dbReference type="PANTHER" id="PTHR47691:SF3">
    <property type="entry name" value="HTH-TYPE TRANSCRIPTIONAL REGULATOR RV0890C-RELATED"/>
    <property type="match status" value="1"/>
</dbReference>
<dbReference type="GO" id="GO:0016887">
    <property type="term" value="F:ATP hydrolysis activity"/>
    <property type="evidence" value="ECO:0007669"/>
    <property type="project" value="InterPro"/>
</dbReference>
<feature type="region of interest" description="Disordered" evidence="1">
    <location>
        <begin position="1"/>
        <end position="24"/>
    </location>
</feature>
<dbReference type="OrthoDB" id="499349at2"/>
<evidence type="ECO:0000313" key="4">
    <source>
        <dbReference type="EMBL" id="RKN44698.1"/>
    </source>
</evidence>
<dbReference type="InterPro" id="IPR058852">
    <property type="entry name" value="HTH_77"/>
</dbReference>
<organism evidence="4 5">
    <name type="scientific">Streptomyces hoynatensis</name>
    <dbReference type="NCBI Taxonomy" id="1141874"/>
    <lineage>
        <taxon>Bacteria</taxon>
        <taxon>Bacillati</taxon>
        <taxon>Actinomycetota</taxon>
        <taxon>Actinomycetes</taxon>
        <taxon>Kitasatosporales</taxon>
        <taxon>Streptomycetaceae</taxon>
        <taxon>Streptomyces</taxon>
    </lineage>
</organism>